<evidence type="ECO:0000256" key="1">
    <source>
        <dbReference type="SAM" id="MobiDB-lite"/>
    </source>
</evidence>
<evidence type="ECO:0000313" key="3">
    <source>
        <dbReference type="Proteomes" id="UP001279734"/>
    </source>
</evidence>
<dbReference type="Proteomes" id="UP001279734">
    <property type="component" value="Unassembled WGS sequence"/>
</dbReference>
<protein>
    <submittedName>
        <fullName evidence="2">Uncharacterized protein</fullName>
    </submittedName>
</protein>
<evidence type="ECO:0000313" key="2">
    <source>
        <dbReference type="EMBL" id="GMH30835.1"/>
    </source>
</evidence>
<organism evidence="2 3">
    <name type="scientific">Nepenthes gracilis</name>
    <name type="common">Slender pitcher plant</name>
    <dbReference type="NCBI Taxonomy" id="150966"/>
    <lineage>
        <taxon>Eukaryota</taxon>
        <taxon>Viridiplantae</taxon>
        <taxon>Streptophyta</taxon>
        <taxon>Embryophyta</taxon>
        <taxon>Tracheophyta</taxon>
        <taxon>Spermatophyta</taxon>
        <taxon>Magnoliopsida</taxon>
        <taxon>eudicotyledons</taxon>
        <taxon>Gunneridae</taxon>
        <taxon>Pentapetalae</taxon>
        <taxon>Caryophyllales</taxon>
        <taxon>Nepenthaceae</taxon>
        <taxon>Nepenthes</taxon>
    </lineage>
</organism>
<comment type="caution">
    <text evidence="2">The sequence shown here is derived from an EMBL/GenBank/DDBJ whole genome shotgun (WGS) entry which is preliminary data.</text>
</comment>
<keyword evidence="3" id="KW-1185">Reference proteome</keyword>
<dbReference type="EMBL" id="BSYO01000039">
    <property type="protein sequence ID" value="GMH30835.1"/>
    <property type="molecule type" value="Genomic_DNA"/>
</dbReference>
<sequence>MADNKNDGRWLPTPKEDSVSSPRFSKPCAEVDSVLALSPINAHDVIGKPKHAEPAALPSDGCSRSTHLELAEIPTRTPSSWPVIIQNGVPPTKIRWTSGITSGEESIVEVVVEFQWNHTRRKSCWTNGQTAAQGITLMESRPTRWKLDNLQSRLAPPSSKRNKPEGLKQCSLRACSSPEAPQSSHTRDLASYYIDDEALLNPITATSGKQGDCDAAAIASISSADFLKREILSKEVFEPGTCEAPKLPITYAKRLDVLSGSYCHEGTMESSASRFATNSLEALPTEGPGVSSKEAIGTIELIKELAMVIGKILKRFDCSLVLTGLI</sequence>
<name>A0AAD3TJU8_NEPGR</name>
<proteinExistence type="predicted"/>
<accession>A0AAD3TJU8</accession>
<dbReference type="AlphaFoldDB" id="A0AAD3TJU8"/>
<feature type="region of interest" description="Disordered" evidence="1">
    <location>
        <begin position="1"/>
        <end position="24"/>
    </location>
</feature>
<feature type="compositionally biased region" description="Basic and acidic residues" evidence="1">
    <location>
        <begin position="1"/>
        <end position="18"/>
    </location>
</feature>
<reference evidence="2" key="1">
    <citation type="submission" date="2023-05" db="EMBL/GenBank/DDBJ databases">
        <title>Nepenthes gracilis genome sequencing.</title>
        <authorList>
            <person name="Fukushima K."/>
        </authorList>
    </citation>
    <scope>NUCLEOTIDE SEQUENCE</scope>
    <source>
        <strain evidence="2">SING2019-196</strain>
    </source>
</reference>
<gene>
    <name evidence="2" type="ORF">Nepgr_032678</name>
</gene>